<sequence length="445" mass="48895">NPDSASADPSQNLTLSPLRQAITTIEHKIRNLEKRKSKLESYRELQNAGKELNSDQKTAVAKYTEVISTLDFARDLCKQFLGIAVSTEKEAKKSAKKEAAAKYQAELARLREILLVQDALNQMGNENVRDDFLHGRNGAAQLSETDLKLLDDLYPAVTPKHEAGNPTAFTNEVQAAAEHLLAAVDGKQKEVFGGSYSQIKEILGKIHESGYFDQAQIFEGYTEPEAIAEEPEEPSVEQLQLNNHETQQPEQPEELAHPAPPVDTAFVDQPPLVEQPPLAEQPPLPPVVEAVAPPEQIFYQQIAQPPPLRPITEMLGTGSFFFLQESEIDPPEQIPSQTYTNQNFGAPLPHAAVPLPPHFATKPASMPPLPPNNHHLQQGPPQSVGNNGLDEQEEHHKDLGQGRSANATSFYHNNGYSARQQQRQPNPNRSGGGGGGPPRPANRHH</sequence>
<proteinExistence type="inferred from homology"/>
<dbReference type="GO" id="GO:0005737">
    <property type="term" value="C:cytoplasm"/>
    <property type="evidence" value="ECO:0007669"/>
    <property type="project" value="TreeGrafter"/>
</dbReference>
<dbReference type="AlphaFoldDB" id="A0A9N9SH40"/>
<reference evidence="4" key="1">
    <citation type="submission" date="2022-01" db="EMBL/GenBank/DDBJ databases">
        <authorList>
            <person name="King R."/>
        </authorList>
    </citation>
    <scope>NUCLEOTIDE SEQUENCE</scope>
</reference>
<dbReference type="Proteomes" id="UP001153737">
    <property type="component" value="Chromosome 3"/>
</dbReference>
<dbReference type="OrthoDB" id="10062814at2759"/>
<gene>
    <name evidence="4" type="ORF">PHAECO_LOCUS7145</name>
</gene>
<dbReference type="PANTHER" id="PTHR22922">
    <property type="entry name" value="GPI-ANCHORED PROTEIN P137"/>
    <property type="match status" value="1"/>
</dbReference>
<evidence type="ECO:0000259" key="3">
    <source>
        <dbReference type="Pfam" id="PF18293"/>
    </source>
</evidence>
<feature type="compositionally biased region" description="Polar residues" evidence="2">
    <location>
        <begin position="334"/>
        <end position="344"/>
    </location>
</feature>
<dbReference type="InterPro" id="IPR041637">
    <property type="entry name" value="Caprin-1_dimer"/>
</dbReference>
<dbReference type="InterPro" id="IPR028816">
    <property type="entry name" value="Caprin"/>
</dbReference>
<feature type="domain" description="Caprin-1 dimerization" evidence="3">
    <location>
        <begin position="96"/>
        <end position="213"/>
    </location>
</feature>
<feature type="compositionally biased region" description="Polar residues" evidence="2">
    <location>
        <begin position="374"/>
        <end position="386"/>
    </location>
</feature>
<feature type="compositionally biased region" description="Polar residues" evidence="2">
    <location>
        <begin position="403"/>
        <end position="418"/>
    </location>
</feature>
<evidence type="ECO:0000256" key="1">
    <source>
        <dbReference type="ARBA" id="ARBA00007950"/>
    </source>
</evidence>
<keyword evidence="5" id="KW-1185">Reference proteome</keyword>
<dbReference type="EMBL" id="OU896709">
    <property type="protein sequence ID" value="CAG9819609.1"/>
    <property type="molecule type" value="Genomic_DNA"/>
</dbReference>
<feature type="non-terminal residue" evidence="4">
    <location>
        <position position="1"/>
    </location>
</feature>
<evidence type="ECO:0000313" key="5">
    <source>
        <dbReference type="Proteomes" id="UP001153737"/>
    </source>
</evidence>
<dbReference type="PANTHER" id="PTHR22922:SF19">
    <property type="entry name" value="CAPRIN HOMOLOG"/>
    <property type="match status" value="1"/>
</dbReference>
<organism evidence="4 5">
    <name type="scientific">Phaedon cochleariae</name>
    <name type="common">Mustard beetle</name>
    <dbReference type="NCBI Taxonomy" id="80249"/>
    <lineage>
        <taxon>Eukaryota</taxon>
        <taxon>Metazoa</taxon>
        <taxon>Ecdysozoa</taxon>
        <taxon>Arthropoda</taxon>
        <taxon>Hexapoda</taxon>
        <taxon>Insecta</taxon>
        <taxon>Pterygota</taxon>
        <taxon>Neoptera</taxon>
        <taxon>Endopterygota</taxon>
        <taxon>Coleoptera</taxon>
        <taxon>Polyphaga</taxon>
        <taxon>Cucujiformia</taxon>
        <taxon>Chrysomeloidea</taxon>
        <taxon>Chrysomelidae</taxon>
        <taxon>Chrysomelinae</taxon>
        <taxon>Chrysomelini</taxon>
        <taxon>Phaedon</taxon>
    </lineage>
</organism>
<name>A0A9N9SH40_PHACE</name>
<evidence type="ECO:0000313" key="4">
    <source>
        <dbReference type="EMBL" id="CAG9819609.1"/>
    </source>
</evidence>
<comment type="similarity">
    <text evidence="1">Belongs to the caprin family.</text>
</comment>
<evidence type="ECO:0000256" key="2">
    <source>
        <dbReference type="SAM" id="MobiDB-lite"/>
    </source>
</evidence>
<protein>
    <recommendedName>
        <fullName evidence="3">Caprin-1 dimerization domain-containing protein</fullName>
    </recommendedName>
</protein>
<reference evidence="4" key="2">
    <citation type="submission" date="2022-10" db="EMBL/GenBank/DDBJ databases">
        <authorList>
            <consortium name="ENA_rothamsted_submissions"/>
            <consortium name="culmorum"/>
            <person name="King R."/>
        </authorList>
    </citation>
    <scope>NUCLEOTIDE SEQUENCE</scope>
</reference>
<feature type="region of interest" description="Disordered" evidence="2">
    <location>
        <begin position="331"/>
        <end position="445"/>
    </location>
</feature>
<dbReference type="GO" id="GO:0003723">
    <property type="term" value="F:RNA binding"/>
    <property type="evidence" value="ECO:0007669"/>
    <property type="project" value="TreeGrafter"/>
</dbReference>
<accession>A0A9N9SH40</accession>
<feature type="compositionally biased region" description="Low complexity" evidence="2">
    <location>
        <begin position="419"/>
        <end position="429"/>
    </location>
</feature>
<dbReference type="Pfam" id="PF18293">
    <property type="entry name" value="Caprin-1_dimer"/>
    <property type="match status" value="1"/>
</dbReference>